<gene>
    <name evidence="7" type="ORF">CELE_F10G7.5</name>
    <name evidence="7 9" type="ORF">F10G7.5</name>
</gene>
<organism evidence="7 8">
    <name type="scientific">Caenorhabditis elegans</name>
    <dbReference type="NCBI Taxonomy" id="6239"/>
    <lineage>
        <taxon>Eukaryota</taxon>
        <taxon>Metazoa</taxon>
        <taxon>Ecdysozoa</taxon>
        <taxon>Nematoda</taxon>
        <taxon>Chromadorea</taxon>
        <taxon>Rhabditida</taxon>
        <taxon>Rhabditina</taxon>
        <taxon>Rhabditomorpha</taxon>
        <taxon>Rhabditoidea</taxon>
        <taxon>Rhabditidae</taxon>
        <taxon>Peloderinae</taxon>
        <taxon>Caenorhabditis</taxon>
    </lineage>
</organism>
<evidence type="ECO:0000256" key="6">
    <source>
        <dbReference type="SAM" id="Phobius"/>
    </source>
</evidence>
<feature type="transmembrane region" description="Helical" evidence="6">
    <location>
        <begin position="161"/>
        <end position="182"/>
    </location>
</feature>
<evidence type="ECO:0000313" key="7">
    <source>
        <dbReference type="EMBL" id="CCD69208.1"/>
    </source>
</evidence>
<dbReference type="PaxDb" id="6239-F10G7.5b"/>
<dbReference type="PhylomeDB" id="Q1W0R3"/>
<dbReference type="InterPro" id="IPR036259">
    <property type="entry name" value="MFS_trans_sf"/>
</dbReference>
<feature type="transmembrane region" description="Helical" evidence="6">
    <location>
        <begin position="102"/>
        <end position="121"/>
    </location>
</feature>
<feature type="transmembrane region" description="Helical" evidence="6">
    <location>
        <begin position="127"/>
        <end position="149"/>
    </location>
</feature>
<dbReference type="Pfam" id="PF07690">
    <property type="entry name" value="MFS_1"/>
    <property type="match status" value="1"/>
</dbReference>
<dbReference type="Proteomes" id="UP000001940">
    <property type="component" value="Chromosome II"/>
</dbReference>
<accession>Q1W0R3</accession>
<comment type="subcellular location">
    <subcellularLocation>
        <location evidence="1">Membrane</location>
        <topology evidence="1">Multi-pass membrane protein</topology>
    </subcellularLocation>
</comment>
<dbReference type="NCBIfam" id="TIGR00890">
    <property type="entry name" value="2A0111"/>
    <property type="match status" value="1"/>
</dbReference>
<dbReference type="InterPro" id="IPR052983">
    <property type="entry name" value="MFS_Riboflavin_Transporter"/>
</dbReference>
<keyword evidence="4 6" id="KW-1133">Transmembrane helix</keyword>
<dbReference type="InterPro" id="IPR011701">
    <property type="entry name" value="MFS"/>
</dbReference>
<feature type="transmembrane region" description="Helical" evidence="6">
    <location>
        <begin position="301"/>
        <end position="320"/>
    </location>
</feature>
<evidence type="ECO:0000256" key="3">
    <source>
        <dbReference type="ARBA" id="ARBA00022692"/>
    </source>
</evidence>
<keyword evidence="8" id="KW-1185">Reference proteome</keyword>
<dbReference type="UCSC" id="F10G7.5b">
    <property type="organism name" value="c. elegans"/>
</dbReference>
<dbReference type="CDD" id="cd17353">
    <property type="entry name" value="MFS_OFA_like"/>
    <property type="match status" value="1"/>
</dbReference>
<dbReference type="AlphaFoldDB" id="Q1W0R3"/>
<name>Q1W0R3_CAEEL</name>
<keyword evidence="3 6" id="KW-0812">Transmembrane</keyword>
<dbReference type="OMA" id="QARVWPQ"/>
<dbReference type="AGR" id="WB:WBGene00017369"/>
<dbReference type="OrthoDB" id="410267at2759"/>
<feature type="transmembrane region" description="Helical" evidence="6">
    <location>
        <begin position="424"/>
        <end position="443"/>
    </location>
</feature>
<dbReference type="HOGENOM" id="CLU_001265_59_6_1"/>
<dbReference type="EMBL" id="BX284602">
    <property type="protein sequence ID" value="CCD69208.1"/>
    <property type="molecule type" value="Genomic_DNA"/>
</dbReference>
<feature type="transmembrane region" description="Helical" evidence="6">
    <location>
        <begin position="209"/>
        <end position="231"/>
    </location>
</feature>
<evidence type="ECO:0000256" key="4">
    <source>
        <dbReference type="ARBA" id="ARBA00022989"/>
    </source>
</evidence>
<dbReference type="GO" id="GO:0005886">
    <property type="term" value="C:plasma membrane"/>
    <property type="evidence" value="ECO:0000318"/>
    <property type="project" value="GO_Central"/>
</dbReference>
<evidence type="ECO:0000313" key="9">
    <source>
        <dbReference type="WormBase" id="F10G7.5b"/>
    </source>
</evidence>
<dbReference type="Bgee" id="WBGene00017369">
    <property type="expression patterns" value="Expressed in pharyngeal muscle cell (C elegans) and 4 other cell types or tissues"/>
</dbReference>
<dbReference type="SMR" id="Q1W0R3"/>
<keyword evidence="2" id="KW-0813">Transport</keyword>
<evidence type="ECO:0000256" key="1">
    <source>
        <dbReference type="ARBA" id="ARBA00004141"/>
    </source>
</evidence>
<dbReference type="WormBase" id="F10G7.5b">
    <property type="protein sequence ID" value="CE40035"/>
    <property type="gene ID" value="WBGene00017369"/>
</dbReference>
<dbReference type="eggNOG" id="KOG2504">
    <property type="taxonomic scope" value="Eukaryota"/>
</dbReference>
<keyword evidence="5 6" id="KW-0472">Membrane</keyword>
<feature type="transmembrane region" description="Helical" evidence="6">
    <location>
        <begin position="393"/>
        <end position="412"/>
    </location>
</feature>
<dbReference type="PANTHER" id="PTHR43385:SF1">
    <property type="entry name" value="RIBOFLAVIN TRANSPORTER RIBJ"/>
    <property type="match status" value="1"/>
</dbReference>
<dbReference type="PANTHER" id="PTHR43385">
    <property type="entry name" value="RIBOFLAVIN TRANSPORTER RIBJ"/>
    <property type="match status" value="1"/>
</dbReference>
<protein>
    <submittedName>
        <fullName evidence="7">MFS domain-containing protein</fullName>
    </submittedName>
</protein>
<sequence>MSCFTCSSFFGRLPMETDDPILKRLPRGARPWAVLVGGVMCMVTFGIVYTCGNLLPYLVSYFRWKMYPDMRTGQLIWLQTLLSGLPMGMVIGGLVERKFGGRAGALLGSIIYTIGVGSTFYSIQHSYAATLLTMGGIASVGSSIAYSSILPTAQRWFPDNVGLAGGIIIGGYGCGAFILSPLQTTFINPLDYRVNDQGFFTQEDLLERVPYVFIVMSIFFTVFQSIGLIFIGQPEGDIHVETENLIGTNSEIRVEQARVWPQLRTTTFLVLFLSLTCNAVWVQLTSGLYKAYGQQFIDSDFFLSLIGSISSIFNAGSRVFWGAIADTTSYQFSMSIVCSLGAVLAFSMPLVKMVSNDVLFLATVCLMFSCIGGTFSIFPYITHKCFSKANFSVMYGFLQCAVSVAGLIAGLISTHALSEIGFEYLFIVCGCFMLTSLFLTFIVHKTDLAQLLVSAEREHLEEDENGYQVYQ</sequence>
<dbReference type="SUPFAM" id="SSF103473">
    <property type="entry name" value="MFS general substrate transporter"/>
    <property type="match status" value="1"/>
</dbReference>
<feature type="transmembrane region" description="Helical" evidence="6">
    <location>
        <begin position="332"/>
        <end position="352"/>
    </location>
</feature>
<dbReference type="Gene3D" id="1.20.1250.20">
    <property type="entry name" value="MFS general substrate transporter like domains"/>
    <property type="match status" value="2"/>
</dbReference>
<evidence type="ECO:0000256" key="5">
    <source>
        <dbReference type="ARBA" id="ARBA00023136"/>
    </source>
</evidence>
<reference evidence="7 8" key="1">
    <citation type="journal article" date="1998" name="Science">
        <title>Genome sequence of the nematode C. elegans: a platform for investigating biology.</title>
        <authorList>
            <consortium name="The C. elegans sequencing consortium"/>
            <person name="Sulson J.E."/>
            <person name="Waterston R."/>
        </authorList>
    </citation>
    <scope>NUCLEOTIDE SEQUENCE [LARGE SCALE GENOMIC DNA]</scope>
    <source>
        <strain evidence="7 8">Bristol N2</strain>
    </source>
</reference>
<dbReference type="InterPro" id="IPR004741">
    <property type="entry name" value="Oxa_For_antiport_fam_transptr"/>
</dbReference>
<feature type="transmembrane region" description="Helical" evidence="6">
    <location>
        <begin position="358"/>
        <end position="381"/>
    </location>
</feature>
<dbReference type="ExpressionAtlas" id="Q1W0R3">
    <property type="expression patterns" value="baseline and differential"/>
</dbReference>
<feature type="transmembrane region" description="Helical" evidence="6">
    <location>
        <begin position="32"/>
        <end position="55"/>
    </location>
</feature>
<evidence type="ECO:0000313" key="8">
    <source>
        <dbReference type="Proteomes" id="UP000001940"/>
    </source>
</evidence>
<proteinExistence type="predicted"/>
<dbReference type="GO" id="GO:0022857">
    <property type="term" value="F:transmembrane transporter activity"/>
    <property type="evidence" value="ECO:0000318"/>
    <property type="project" value="GO_Central"/>
</dbReference>
<feature type="transmembrane region" description="Helical" evidence="6">
    <location>
        <begin position="268"/>
        <end position="289"/>
    </location>
</feature>
<dbReference type="InParanoid" id="Q1W0R3"/>
<feature type="transmembrane region" description="Helical" evidence="6">
    <location>
        <begin position="75"/>
        <end position="95"/>
    </location>
</feature>
<evidence type="ECO:0000256" key="2">
    <source>
        <dbReference type="ARBA" id="ARBA00022448"/>
    </source>
</evidence>